<dbReference type="EMBL" id="CM037619">
    <property type="protein sequence ID" value="KAH8006356.1"/>
    <property type="molecule type" value="Genomic_DNA"/>
</dbReference>
<keyword evidence="2" id="KW-1185">Reference proteome</keyword>
<accession>A0ACB8FLS3</accession>
<name>A0ACB8FLS3_9SAUR</name>
<dbReference type="Proteomes" id="UP000827872">
    <property type="component" value="Linkage Group LG06"/>
</dbReference>
<evidence type="ECO:0000313" key="1">
    <source>
        <dbReference type="EMBL" id="KAH8006356.1"/>
    </source>
</evidence>
<sequence length="117" mass="13759">MELQILVLSETLQDLQIGKVWTCTVCKVRWVQRADLCFLFSDLKASWQTSQSICLEESSALAVMETKEEMDFLRDESSKYFDIVYYKYHYHQFWIGLEYQNSSSLVLRDGTVLPLQV</sequence>
<reference evidence="1" key="1">
    <citation type="submission" date="2021-08" db="EMBL/GenBank/DDBJ databases">
        <title>The first chromosome-level gecko genome reveals the dynamic sex chromosomes of Neotropical dwarf geckos (Sphaerodactylidae: Sphaerodactylus).</title>
        <authorList>
            <person name="Pinto B.J."/>
            <person name="Keating S.E."/>
            <person name="Gamble T."/>
        </authorList>
    </citation>
    <scope>NUCLEOTIDE SEQUENCE</scope>
    <source>
        <strain evidence="1">TG3544</strain>
    </source>
</reference>
<organism evidence="1 2">
    <name type="scientific">Sphaerodactylus townsendi</name>
    <dbReference type="NCBI Taxonomy" id="933632"/>
    <lineage>
        <taxon>Eukaryota</taxon>
        <taxon>Metazoa</taxon>
        <taxon>Chordata</taxon>
        <taxon>Craniata</taxon>
        <taxon>Vertebrata</taxon>
        <taxon>Euteleostomi</taxon>
        <taxon>Lepidosauria</taxon>
        <taxon>Squamata</taxon>
        <taxon>Bifurcata</taxon>
        <taxon>Gekkota</taxon>
        <taxon>Sphaerodactylidae</taxon>
        <taxon>Sphaerodactylus</taxon>
    </lineage>
</organism>
<gene>
    <name evidence="1" type="ORF">K3G42_002890</name>
</gene>
<proteinExistence type="predicted"/>
<comment type="caution">
    <text evidence="1">The sequence shown here is derived from an EMBL/GenBank/DDBJ whole genome shotgun (WGS) entry which is preliminary data.</text>
</comment>
<evidence type="ECO:0000313" key="2">
    <source>
        <dbReference type="Proteomes" id="UP000827872"/>
    </source>
</evidence>
<protein>
    <submittedName>
        <fullName evidence="1">Uncharacterized protein</fullName>
    </submittedName>
</protein>